<evidence type="ECO:0000256" key="6">
    <source>
        <dbReference type="SAM" id="Coils"/>
    </source>
</evidence>
<dbReference type="PANTHER" id="PTHR14190:SF7">
    <property type="entry name" value="VACUOLAR PROTEIN SORTING-ASSOCIATED PROTEIN 52 HOMOLOG"/>
    <property type="match status" value="1"/>
</dbReference>
<keyword evidence="4" id="KW-0653">Protein transport</keyword>
<dbReference type="GO" id="GO:0032456">
    <property type="term" value="P:endocytic recycling"/>
    <property type="evidence" value="ECO:0007669"/>
    <property type="project" value="TreeGrafter"/>
</dbReference>
<feature type="domain" description="Vps52 C-terminal" evidence="8">
    <location>
        <begin position="260"/>
        <end position="564"/>
    </location>
</feature>
<dbReference type="FunCoup" id="I7M9H9">
    <property type="interactions" value="280"/>
</dbReference>
<dbReference type="STRING" id="312017.I7M9H9"/>
<dbReference type="HOGENOM" id="CLU_387597_0_0_1"/>
<dbReference type="OMA" id="VFRLECE"/>
<dbReference type="GO" id="GO:0019905">
    <property type="term" value="F:syntaxin binding"/>
    <property type="evidence" value="ECO:0007669"/>
    <property type="project" value="TreeGrafter"/>
</dbReference>
<evidence type="ECO:0000259" key="7">
    <source>
        <dbReference type="Pfam" id="PF04129"/>
    </source>
</evidence>
<reference evidence="10" key="1">
    <citation type="journal article" date="2006" name="PLoS Biol.">
        <title>Macronuclear genome sequence of the ciliate Tetrahymena thermophila, a model eukaryote.</title>
        <authorList>
            <person name="Eisen J.A."/>
            <person name="Coyne R.S."/>
            <person name="Wu M."/>
            <person name="Wu D."/>
            <person name="Thiagarajan M."/>
            <person name="Wortman J.R."/>
            <person name="Badger J.H."/>
            <person name="Ren Q."/>
            <person name="Amedeo P."/>
            <person name="Jones K.M."/>
            <person name="Tallon L.J."/>
            <person name="Delcher A.L."/>
            <person name="Salzberg S.L."/>
            <person name="Silva J.C."/>
            <person name="Haas B.J."/>
            <person name="Majoros W.H."/>
            <person name="Farzad M."/>
            <person name="Carlton J.M."/>
            <person name="Smith R.K. Jr."/>
            <person name="Garg J."/>
            <person name="Pearlman R.E."/>
            <person name="Karrer K.M."/>
            <person name="Sun L."/>
            <person name="Manning G."/>
            <person name="Elde N.C."/>
            <person name="Turkewitz A.P."/>
            <person name="Asai D.J."/>
            <person name="Wilkes D.E."/>
            <person name="Wang Y."/>
            <person name="Cai H."/>
            <person name="Collins K."/>
            <person name="Stewart B.A."/>
            <person name="Lee S.R."/>
            <person name="Wilamowska K."/>
            <person name="Weinberg Z."/>
            <person name="Ruzzo W.L."/>
            <person name="Wloga D."/>
            <person name="Gaertig J."/>
            <person name="Frankel J."/>
            <person name="Tsao C.-C."/>
            <person name="Gorovsky M.A."/>
            <person name="Keeling P.J."/>
            <person name="Waller R.F."/>
            <person name="Patron N.J."/>
            <person name="Cherry J.M."/>
            <person name="Stover N.A."/>
            <person name="Krieger C.J."/>
            <person name="del Toro C."/>
            <person name="Ryder H.F."/>
            <person name="Williamson S.C."/>
            <person name="Barbeau R.A."/>
            <person name="Hamilton E.P."/>
            <person name="Orias E."/>
        </authorList>
    </citation>
    <scope>NUCLEOTIDE SEQUENCE [LARGE SCALE GENOMIC DNA]</scope>
    <source>
        <strain evidence="10">SB210</strain>
    </source>
</reference>
<dbReference type="KEGG" id="tet:TTHERM_00564310"/>
<dbReference type="InterPro" id="IPR007258">
    <property type="entry name" value="Vps52"/>
</dbReference>
<dbReference type="GO" id="GO:0006896">
    <property type="term" value="P:Golgi to vacuole transport"/>
    <property type="evidence" value="ECO:0007669"/>
    <property type="project" value="TreeGrafter"/>
</dbReference>
<accession>I7M9H9</accession>
<dbReference type="InterPro" id="IPR048319">
    <property type="entry name" value="Vps52_CC"/>
</dbReference>
<dbReference type="Pfam" id="PF04129">
    <property type="entry name" value="Vps52_CC"/>
    <property type="match status" value="1"/>
</dbReference>
<dbReference type="InParanoid" id="I7M9H9"/>
<sequence>MDSQNNNQEDKKNKSSLFSDATLDPITQRYIHSKYKLAEGEQNFANIDLRNMCENVVDELETLESEAAYDYLKVENEMKDLDVEIDKSDSILSELEKVLENFRDHLNEIKSQMTVLQERSLKMNISLTNRKNLQKLMNTFMDSAVLDPKLIDAINSAPIDQAYVQHIKVLCQKLEYLQNTKLPDASVVKELEPELNKLKNKACGRVRQFLLDKIDILKKPTTNIEIQQKNVLLDYRVFTEFLKCHYEEIYAELCNKYAEVMSKVYSQLFEKNVKELQKLWVELYNKSDTLVCDNASNMRTFITIKNGGKLVDVYPDKNKSIFDLMDRDLILKNERLNDGFIFYASASKENQRFTIEQIFRSMSKLILSTVVSEIAFSSQFFNLTNAQNSKIFKEIFSQTFKSLYNFLQTMLTESYDCNGMVLIILINESYQREYSEMYAQSQVLQEYFNYINMLVWPRFEKVFEGHCQSISEKNLKQYKLLEKQFSFKPIVQRYADIIISFYRLYSYFQDNKMIFIRIEKLRKDFINMIKKNAQDIGKGIDRCKYLLLIYDLIFTNIPTKKEYQKEITEIEKEQQIYITEFVNIFLKELFGDMIDFINQNLTNKNNGEEIQDQNQKNYSQNQSNPADHERLVKTICGDFNSSRNKRIDTFKHECEKIFEGTQILKKILKRFLNTFIQYYGTFYRYCQQKHPQAAATLIHYNEINSDIQSSYGI</sequence>
<keyword evidence="6" id="KW-0175">Coiled coil</keyword>
<evidence type="ECO:0000313" key="10">
    <source>
        <dbReference type="Proteomes" id="UP000009168"/>
    </source>
</evidence>
<dbReference type="EMBL" id="GG662556">
    <property type="protein sequence ID" value="EAS01785.1"/>
    <property type="molecule type" value="Genomic_DNA"/>
</dbReference>
<dbReference type="GO" id="GO:0000938">
    <property type="term" value="C:GARP complex"/>
    <property type="evidence" value="ECO:0007669"/>
    <property type="project" value="TreeGrafter"/>
</dbReference>
<evidence type="ECO:0000259" key="8">
    <source>
        <dbReference type="Pfam" id="PF20655"/>
    </source>
</evidence>
<dbReference type="Proteomes" id="UP000009168">
    <property type="component" value="Unassembled WGS sequence"/>
</dbReference>
<evidence type="ECO:0000256" key="2">
    <source>
        <dbReference type="ARBA" id="ARBA00008180"/>
    </source>
</evidence>
<dbReference type="GO" id="GO:0042147">
    <property type="term" value="P:retrograde transport, endosome to Golgi"/>
    <property type="evidence" value="ECO:0007669"/>
    <property type="project" value="TreeGrafter"/>
</dbReference>
<feature type="coiled-coil region" evidence="6">
    <location>
        <begin position="92"/>
        <end position="119"/>
    </location>
</feature>
<dbReference type="OrthoDB" id="19482at2759"/>
<feature type="domain" description="Vps52 coiled-coil" evidence="7">
    <location>
        <begin position="70"/>
        <end position="242"/>
    </location>
</feature>
<keyword evidence="10" id="KW-1185">Reference proteome</keyword>
<name>I7M9H9_TETTS</name>
<dbReference type="GO" id="GO:0015031">
    <property type="term" value="P:protein transport"/>
    <property type="evidence" value="ECO:0007669"/>
    <property type="project" value="UniProtKB-KW"/>
</dbReference>
<evidence type="ECO:0000256" key="5">
    <source>
        <dbReference type="ARBA" id="ARBA00023034"/>
    </source>
</evidence>
<dbReference type="Pfam" id="PF20655">
    <property type="entry name" value="Vps52_C"/>
    <property type="match status" value="1"/>
</dbReference>
<dbReference type="AlphaFoldDB" id="I7M9H9"/>
<dbReference type="GeneID" id="7842545"/>
<organism evidence="9 10">
    <name type="scientific">Tetrahymena thermophila (strain SB210)</name>
    <dbReference type="NCBI Taxonomy" id="312017"/>
    <lineage>
        <taxon>Eukaryota</taxon>
        <taxon>Sar</taxon>
        <taxon>Alveolata</taxon>
        <taxon>Ciliophora</taxon>
        <taxon>Intramacronucleata</taxon>
        <taxon>Oligohymenophorea</taxon>
        <taxon>Hymenostomatida</taxon>
        <taxon>Tetrahymenina</taxon>
        <taxon>Tetrahymenidae</taxon>
        <taxon>Tetrahymena</taxon>
    </lineage>
</organism>
<dbReference type="GO" id="GO:0005829">
    <property type="term" value="C:cytosol"/>
    <property type="evidence" value="ECO:0007669"/>
    <property type="project" value="GOC"/>
</dbReference>
<dbReference type="RefSeq" id="XP_001022030.1">
    <property type="nucleotide sequence ID" value="XM_001022030.3"/>
</dbReference>
<evidence type="ECO:0000256" key="3">
    <source>
        <dbReference type="ARBA" id="ARBA00022448"/>
    </source>
</evidence>
<dbReference type="eggNOG" id="KOG1961">
    <property type="taxonomic scope" value="Eukaryota"/>
</dbReference>
<evidence type="ECO:0000256" key="1">
    <source>
        <dbReference type="ARBA" id="ARBA00004601"/>
    </source>
</evidence>
<keyword evidence="3" id="KW-0813">Transport</keyword>
<dbReference type="PANTHER" id="PTHR14190">
    <property type="entry name" value="SUPPRESSOR OF ACTIN MUTATIONS 2/VACUOLAR PROTEIN SORTING 52"/>
    <property type="match status" value="1"/>
</dbReference>
<dbReference type="InterPro" id="IPR048361">
    <property type="entry name" value="Vps52_C"/>
</dbReference>
<proteinExistence type="inferred from homology"/>
<evidence type="ECO:0000256" key="4">
    <source>
        <dbReference type="ARBA" id="ARBA00022927"/>
    </source>
</evidence>
<comment type="similarity">
    <text evidence="2">Belongs to the VPS52 family.</text>
</comment>
<protein>
    <submittedName>
        <fullName evidence="9">Vps52/Sac2 family protein</fullName>
    </submittedName>
</protein>
<keyword evidence="5" id="KW-0333">Golgi apparatus</keyword>
<evidence type="ECO:0000313" key="9">
    <source>
        <dbReference type="EMBL" id="EAS01785.1"/>
    </source>
</evidence>
<gene>
    <name evidence="9" type="ORF">TTHERM_00564310</name>
</gene>
<comment type="subcellular location">
    <subcellularLocation>
        <location evidence="1">Golgi apparatus</location>
        <location evidence="1">trans-Golgi network</location>
    </subcellularLocation>
</comment>